<feature type="domain" description="Tyrosine specific protein phosphatases" evidence="1">
    <location>
        <begin position="107"/>
        <end position="189"/>
    </location>
</feature>
<dbReference type="Pfam" id="PF13350">
    <property type="entry name" value="Y_phosphatase3"/>
    <property type="match status" value="1"/>
</dbReference>
<sequence length="189" mass="21347">MNRIFRRFLRPAAFLLTAIILSLSGAFLQIRSTGNFQTVIQGCLYRSGQLSAGQLEDRIRQYGLKSVVNLRGRNENSGWWRQETKLCRRLGVVHLDFPLSSRIPAGPDQLDRLAELLRNGPKPALIHCQGGADRTGLAAAVYLYAIEGQAYDQARRQLDVRYGHLPLLKPGSFAMDRSLAEFRRHREQG</sequence>
<dbReference type="SUPFAM" id="SSF52799">
    <property type="entry name" value="(Phosphotyrosine protein) phosphatases II"/>
    <property type="match status" value="1"/>
</dbReference>
<comment type="caution">
    <text evidence="2">The sequence shown here is derived from an EMBL/GenBank/DDBJ whole genome shotgun (WGS) entry which is preliminary data.</text>
</comment>
<organism evidence="2 3">
    <name type="scientific">candidate division TA06 bacterium ADurb.Bin417</name>
    <dbReference type="NCBI Taxonomy" id="1852828"/>
    <lineage>
        <taxon>Bacteria</taxon>
        <taxon>Bacteria division TA06</taxon>
    </lineage>
</organism>
<gene>
    <name evidence="2" type="ORF">BWY73_00620</name>
</gene>
<dbReference type="GO" id="GO:0004721">
    <property type="term" value="F:phosphoprotein phosphatase activity"/>
    <property type="evidence" value="ECO:0007669"/>
    <property type="project" value="InterPro"/>
</dbReference>
<proteinExistence type="predicted"/>
<dbReference type="PROSITE" id="PS00383">
    <property type="entry name" value="TYR_PHOSPHATASE_1"/>
    <property type="match status" value="1"/>
</dbReference>
<dbReference type="AlphaFoldDB" id="A0A1V5MHW2"/>
<dbReference type="InterPro" id="IPR029021">
    <property type="entry name" value="Prot-tyrosine_phosphatase-like"/>
</dbReference>
<reference evidence="2 3" key="1">
    <citation type="submission" date="2017-02" db="EMBL/GenBank/DDBJ databases">
        <title>Delving into the versatile metabolic prowess of the omnipresent phylum Bacteroidetes.</title>
        <authorList>
            <person name="Nobu M.K."/>
            <person name="Mei R."/>
            <person name="Narihiro T."/>
            <person name="Kuroda K."/>
            <person name="Liu W.-T."/>
        </authorList>
    </citation>
    <scope>NUCLEOTIDE SEQUENCE [LARGE SCALE GENOMIC DNA]</scope>
    <source>
        <strain evidence="2">ADurb.Bin417</strain>
    </source>
</reference>
<dbReference type="InterPro" id="IPR026893">
    <property type="entry name" value="Tyr/Ser_Pase_IphP-type"/>
</dbReference>
<protein>
    <recommendedName>
        <fullName evidence="1">Tyrosine specific protein phosphatases domain-containing protein</fullName>
    </recommendedName>
</protein>
<evidence type="ECO:0000313" key="3">
    <source>
        <dbReference type="Proteomes" id="UP000485484"/>
    </source>
</evidence>
<accession>A0A1V5MHW2</accession>
<dbReference type="Gene3D" id="3.90.190.10">
    <property type="entry name" value="Protein tyrosine phosphatase superfamily"/>
    <property type="match status" value="1"/>
</dbReference>
<name>A0A1V5MHW2_UNCT6</name>
<evidence type="ECO:0000259" key="1">
    <source>
        <dbReference type="PROSITE" id="PS50056"/>
    </source>
</evidence>
<evidence type="ECO:0000313" key="2">
    <source>
        <dbReference type="EMBL" id="OPZ92813.1"/>
    </source>
</evidence>
<dbReference type="PROSITE" id="PS50056">
    <property type="entry name" value="TYR_PHOSPHATASE_2"/>
    <property type="match status" value="1"/>
</dbReference>
<dbReference type="InterPro" id="IPR000387">
    <property type="entry name" value="Tyr_Pase_dom"/>
</dbReference>
<dbReference type="InterPro" id="IPR016130">
    <property type="entry name" value="Tyr_Pase_AS"/>
</dbReference>
<dbReference type="EMBL" id="MWAK01000066">
    <property type="protein sequence ID" value="OPZ92813.1"/>
    <property type="molecule type" value="Genomic_DNA"/>
</dbReference>
<dbReference type="Proteomes" id="UP000485484">
    <property type="component" value="Unassembled WGS sequence"/>
</dbReference>